<dbReference type="PANTHER" id="PTHR34071:SF2">
    <property type="entry name" value="FLAVIN-NUCLEOTIDE-BINDING PROTEIN"/>
    <property type="match status" value="1"/>
</dbReference>
<dbReference type="RefSeq" id="WP_249303912.1">
    <property type="nucleotide sequence ID" value="NZ_CP060634.1"/>
</dbReference>
<dbReference type="SUPFAM" id="SSF50475">
    <property type="entry name" value="FMN-binding split barrel"/>
    <property type="match status" value="1"/>
</dbReference>
<dbReference type="PANTHER" id="PTHR34071">
    <property type="entry name" value="5-NITROIMIDAZOLE ANTIBIOTICS RESISTANCE PROTEIN, NIMA-FAMILY-RELATED PROTEIN-RELATED"/>
    <property type="match status" value="1"/>
</dbReference>
<gene>
    <name evidence="1" type="ORF">H9Q78_04805</name>
</gene>
<protein>
    <submittedName>
        <fullName evidence="1">Pyridoxamine 5'-phosphate oxidase family protein</fullName>
    </submittedName>
</protein>
<dbReference type="InterPro" id="IPR012349">
    <property type="entry name" value="Split_barrel_FMN-bd"/>
</dbReference>
<evidence type="ECO:0000313" key="2">
    <source>
        <dbReference type="Proteomes" id="UP000515823"/>
    </source>
</evidence>
<dbReference type="KEGG" id="qdo:H9Q78_04805"/>
<dbReference type="InterPro" id="IPR024747">
    <property type="entry name" value="Pyridox_Oxase-rel"/>
</dbReference>
<proteinExistence type="predicted"/>
<keyword evidence="2" id="KW-1185">Reference proteome</keyword>
<sequence>MRREDKEVTDMAKILKVLDSCTVCRLGIYDPTNEEAYIIPMNFAYQMKEGKLFLYFHSARRGRKIDLLSRCLRVTFEMDCGHQLIPHDRPCEYSYRYSCIMGTGTVSFLSDPREKAAVLSLLMKKMTGRNFVIEEKTTPSVSVFYVEVRQFSCKVQN</sequence>
<dbReference type="Gene3D" id="2.30.110.10">
    <property type="entry name" value="Electron Transport, Fmn-binding Protein, Chain A"/>
    <property type="match status" value="1"/>
</dbReference>
<dbReference type="AlphaFoldDB" id="A0A7G9G6M3"/>
<name>A0A7G9G6M3_9FIRM</name>
<dbReference type="EMBL" id="CP060634">
    <property type="protein sequence ID" value="QNM06455.1"/>
    <property type="molecule type" value="Genomic_DNA"/>
</dbReference>
<evidence type="ECO:0000313" key="1">
    <source>
        <dbReference type="EMBL" id="QNM06455.1"/>
    </source>
</evidence>
<dbReference type="Pfam" id="PF12900">
    <property type="entry name" value="Pyridox_ox_2"/>
    <property type="match status" value="1"/>
</dbReference>
<reference evidence="1 2" key="1">
    <citation type="submission" date="2020-08" db="EMBL/GenBank/DDBJ databases">
        <authorList>
            <person name="Liu C."/>
            <person name="Sun Q."/>
        </authorList>
    </citation>
    <scope>NUCLEOTIDE SEQUENCE [LARGE SCALE GENOMIC DNA]</scope>
    <source>
        <strain evidence="1 2">NSJ-38</strain>
    </source>
</reference>
<organism evidence="1 2">
    <name type="scientific">Qiania dongpingensis</name>
    <dbReference type="NCBI Taxonomy" id="2763669"/>
    <lineage>
        <taxon>Bacteria</taxon>
        <taxon>Bacillati</taxon>
        <taxon>Bacillota</taxon>
        <taxon>Clostridia</taxon>
        <taxon>Lachnospirales</taxon>
        <taxon>Lachnospiraceae</taxon>
        <taxon>Qiania</taxon>
    </lineage>
</organism>
<accession>A0A7G9G6M3</accession>
<dbReference type="Proteomes" id="UP000515823">
    <property type="component" value="Chromosome"/>
</dbReference>